<dbReference type="GeneID" id="18255510"/>
<comment type="similarity">
    <text evidence="1">Belongs to the short-chain dehydrogenases/reductases (SDR) family.</text>
</comment>
<sequence>MVLIANPNIPPKDDTWSVVELIGQSPPVDCTAPYDPSTIAGKTILITGGASGFGAAFARHWARHGAHIVLGDVNDKAGEALTAELRIAYPSQTFVYQHCDVTSWADQVSLYRFAMSSSPSGSIHTVVAAAGIVELANPTSGQHFDFPTSSLSSSDMIPSPPPLRVINVNLMGVMYTTHLALHFLPLNKPNKGAGSDSHILLISSIAGLLPLPGQTEYAASKHAVIGLFRTLRATAWSTQQIRVNCLAPYFVDTPLLPPAAHALLAGGVLAKLEDVVNAATRLVADEEIRGRALAIGPRVVFDEEGMPKQNPVQPHGVWEVYGHDYERVEVFTWRYLKMINLMRQARGWWGLAKDLLAIFTGRKGGSRN</sequence>
<evidence type="ECO:0000256" key="2">
    <source>
        <dbReference type="ARBA" id="ARBA00022857"/>
    </source>
</evidence>
<dbReference type="PROSITE" id="PS00061">
    <property type="entry name" value="ADH_SHORT"/>
    <property type="match status" value="1"/>
</dbReference>
<dbReference type="OrthoDB" id="498125at2759"/>
<dbReference type="EMBL" id="GL988039">
    <property type="protein sequence ID" value="EGS22992.1"/>
    <property type="molecule type" value="Genomic_DNA"/>
</dbReference>
<dbReference type="STRING" id="759272.G0S1T2"/>
<accession>G0S1T2</accession>
<dbReference type="RefSeq" id="XP_006691984.1">
    <property type="nucleotide sequence ID" value="XM_006691921.1"/>
</dbReference>
<dbReference type="Proteomes" id="UP000008066">
    <property type="component" value="Unassembled WGS sequence"/>
</dbReference>
<protein>
    <recommendedName>
        <fullName evidence="6">NAD(P)-binding protein</fullName>
    </recommendedName>
</protein>
<organism evidence="5">
    <name type="scientific">Chaetomium thermophilum (strain DSM 1495 / CBS 144.50 / IMI 039719)</name>
    <name type="common">Thermochaetoides thermophila</name>
    <dbReference type="NCBI Taxonomy" id="759272"/>
    <lineage>
        <taxon>Eukaryota</taxon>
        <taxon>Fungi</taxon>
        <taxon>Dikarya</taxon>
        <taxon>Ascomycota</taxon>
        <taxon>Pezizomycotina</taxon>
        <taxon>Sordariomycetes</taxon>
        <taxon>Sordariomycetidae</taxon>
        <taxon>Sordariales</taxon>
        <taxon>Chaetomiaceae</taxon>
        <taxon>Thermochaetoides</taxon>
    </lineage>
</organism>
<evidence type="ECO:0000313" key="4">
    <source>
        <dbReference type="EMBL" id="EGS22992.1"/>
    </source>
</evidence>
<dbReference type="Pfam" id="PF00106">
    <property type="entry name" value="adh_short"/>
    <property type="match status" value="1"/>
</dbReference>
<dbReference type="PANTHER" id="PTHR43180:SF16">
    <property type="entry name" value="BACILYSIN BIOSYNTHESIS OXIDOREDUCTASE BACC"/>
    <property type="match status" value="1"/>
</dbReference>
<name>G0S1T2_CHATD</name>
<dbReference type="HOGENOM" id="CLU_010194_13_3_1"/>
<dbReference type="AlphaFoldDB" id="G0S1T2"/>
<dbReference type="OMA" id="MYTTHLA"/>
<gene>
    <name evidence="4" type="ORF">CTHT_0014720</name>
</gene>
<keyword evidence="5" id="KW-1185">Reference proteome</keyword>
<dbReference type="PANTHER" id="PTHR43180">
    <property type="entry name" value="3-OXOACYL-(ACYL-CARRIER-PROTEIN) REDUCTASE (AFU_ORTHOLOGUE AFUA_6G11210)"/>
    <property type="match status" value="1"/>
</dbReference>
<evidence type="ECO:0000313" key="5">
    <source>
        <dbReference type="Proteomes" id="UP000008066"/>
    </source>
</evidence>
<evidence type="ECO:0008006" key="6">
    <source>
        <dbReference type="Google" id="ProtNLM"/>
    </source>
</evidence>
<dbReference type="SUPFAM" id="SSF51735">
    <property type="entry name" value="NAD(P)-binding Rossmann-fold domains"/>
    <property type="match status" value="1"/>
</dbReference>
<dbReference type="KEGG" id="cthr:CTHT_0014720"/>
<dbReference type="PRINTS" id="PR00081">
    <property type="entry name" value="GDHRDH"/>
</dbReference>
<evidence type="ECO:0000256" key="1">
    <source>
        <dbReference type="ARBA" id="ARBA00006484"/>
    </source>
</evidence>
<proteinExistence type="inferred from homology"/>
<dbReference type="Gene3D" id="3.40.50.720">
    <property type="entry name" value="NAD(P)-binding Rossmann-like Domain"/>
    <property type="match status" value="1"/>
</dbReference>
<dbReference type="InterPro" id="IPR036291">
    <property type="entry name" value="NAD(P)-bd_dom_sf"/>
</dbReference>
<dbReference type="InterPro" id="IPR002347">
    <property type="entry name" value="SDR_fam"/>
</dbReference>
<dbReference type="eggNOG" id="KOG4169">
    <property type="taxonomic scope" value="Eukaryota"/>
</dbReference>
<reference evidence="4 5" key="1">
    <citation type="journal article" date="2011" name="Cell">
        <title>Insight into structure and assembly of the nuclear pore complex by utilizing the genome of a eukaryotic thermophile.</title>
        <authorList>
            <person name="Amlacher S."/>
            <person name="Sarges P."/>
            <person name="Flemming D."/>
            <person name="van Noort V."/>
            <person name="Kunze R."/>
            <person name="Devos D.P."/>
            <person name="Arumugam M."/>
            <person name="Bork P."/>
            <person name="Hurt E."/>
        </authorList>
    </citation>
    <scope>NUCLEOTIDE SEQUENCE [LARGE SCALE GENOMIC DNA]</scope>
    <source>
        <strain evidence="5">DSM 1495 / CBS 144.50 / IMI 039719</strain>
    </source>
</reference>
<dbReference type="GO" id="GO:0016491">
    <property type="term" value="F:oxidoreductase activity"/>
    <property type="evidence" value="ECO:0007669"/>
    <property type="project" value="UniProtKB-KW"/>
</dbReference>
<keyword evidence="3" id="KW-0560">Oxidoreductase</keyword>
<dbReference type="InterPro" id="IPR020904">
    <property type="entry name" value="Sc_DH/Rdtase_CS"/>
</dbReference>
<keyword evidence="2" id="KW-0521">NADP</keyword>
<evidence type="ECO:0000256" key="3">
    <source>
        <dbReference type="ARBA" id="ARBA00023002"/>
    </source>
</evidence>